<dbReference type="SUPFAM" id="SSF53822">
    <property type="entry name" value="Periplasmic binding protein-like I"/>
    <property type="match status" value="1"/>
</dbReference>
<dbReference type="PANTHER" id="PTHR47235:SF1">
    <property type="entry name" value="BLR6548 PROTEIN"/>
    <property type="match status" value="1"/>
</dbReference>
<evidence type="ECO:0000313" key="5">
    <source>
        <dbReference type="Proteomes" id="UP000760480"/>
    </source>
</evidence>
<dbReference type="InterPro" id="IPR028082">
    <property type="entry name" value="Peripla_BP_I"/>
</dbReference>
<feature type="domain" description="Leucine-binding protein" evidence="3">
    <location>
        <begin position="6"/>
        <end position="134"/>
    </location>
</feature>
<keyword evidence="5" id="KW-1185">Reference proteome</keyword>
<comment type="similarity">
    <text evidence="1">Belongs to the leucine-binding protein family.</text>
</comment>
<dbReference type="PANTHER" id="PTHR47235">
    <property type="entry name" value="BLR6548 PROTEIN"/>
    <property type="match status" value="1"/>
</dbReference>
<sequence>MKVRLKAKKVEGRTIELTVLNDSYSPNKAVESTKKLIEQGIFAMIANTGGPTVKAALPLLAENKVPAVGFPIGVDFLRPGIGDIINFRPSFGQEAALVVEAALAAGVKPKEICAYVPNDAGGIGNLKMLKKIFEKTTRCSRSYR</sequence>
<name>A0ABX1TI73_9GAMM</name>
<dbReference type="Pfam" id="PF13458">
    <property type="entry name" value="Peripla_BP_6"/>
    <property type="match status" value="1"/>
</dbReference>
<evidence type="ECO:0000259" key="3">
    <source>
        <dbReference type="Pfam" id="PF13458"/>
    </source>
</evidence>
<evidence type="ECO:0000256" key="1">
    <source>
        <dbReference type="ARBA" id="ARBA00010062"/>
    </source>
</evidence>
<proteinExistence type="inferred from homology"/>
<dbReference type="InterPro" id="IPR028081">
    <property type="entry name" value="Leu-bd"/>
</dbReference>
<accession>A0ABX1TI73</accession>
<dbReference type="EMBL" id="SPMZ01000019">
    <property type="protein sequence ID" value="NMQ19077.1"/>
    <property type="molecule type" value="Genomic_DNA"/>
</dbReference>
<protein>
    <recommendedName>
        <fullName evidence="3">Leucine-binding protein domain-containing protein</fullName>
    </recommendedName>
</protein>
<comment type="caution">
    <text evidence="4">The sequence shown here is derived from an EMBL/GenBank/DDBJ whole genome shotgun (WGS) entry which is preliminary data.</text>
</comment>
<evidence type="ECO:0000256" key="2">
    <source>
        <dbReference type="ARBA" id="ARBA00022729"/>
    </source>
</evidence>
<reference evidence="4 5" key="1">
    <citation type="submission" date="2019-03" db="EMBL/GenBank/DDBJ databases">
        <title>Metabolic reconstructions from genomes of highly enriched 'Candidatus Accumulibacter' and 'Candidatus Competibacter' bioreactor populations.</title>
        <authorList>
            <person name="Annavajhala M.K."/>
            <person name="Welles L."/>
            <person name="Abbas B."/>
            <person name="Sorokin D."/>
            <person name="Park H."/>
            <person name="Van Loosdrecht M."/>
            <person name="Chandran K."/>
        </authorList>
    </citation>
    <scope>NUCLEOTIDE SEQUENCE [LARGE SCALE GENOMIC DNA]</scope>
    <source>
        <strain evidence="4 5">SBR_G</strain>
    </source>
</reference>
<dbReference type="Proteomes" id="UP000760480">
    <property type="component" value="Unassembled WGS sequence"/>
</dbReference>
<gene>
    <name evidence="4" type="ORF">E4P82_07595</name>
</gene>
<dbReference type="Gene3D" id="3.40.50.2300">
    <property type="match status" value="2"/>
</dbReference>
<evidence type="ECO:0000313" key="4">
    <source>
        <dbReference type="EMBL" id="NMQ19077.1"/>
    </source>
</evidence>
<organism evidence="4 5">
    <name type="scientific">Candidatus Competibacter phosphatis</name>
    <dbReference type="NCBI Taxonomy" id="221280"/>
    <lineage>
        <taxon>Bacteria</taxon>
        <taxon>Pseudomonadati</taxon>
        <taxon>Pseudomonadota</taxon>
        <taxon>Gammaproteobacteria</taxon>
        <taxon>Candidatus Competibacteraceae</taxon>
        <taxon>Candidatus Competibacter</taxon>
    </lineage>
</organism>
<keyword evidence="2" id="KW-0732">Signal</keyword>